<dbReference type="InterPro" id="IPR013428">
    <property type="entry name" value="Membrane-bound_put_N"/>
</dbReference>
<dbReference type="Gene3D" id="2.60.120.260">
    <property type="entry name" value="Galactose-binding domain-like"/>
    <property type="match status" value="1"/>
</dbReference>
<dbReference type="SUPFAM" id="SSF50952">
    <property type="entry name" value="Soluble quinoprotein glucose dehydrogenase"/>
    <property type="match status" value="1"/>
</dbReference>
<dbReference type="GO" id="GO:0046872">
    <property type="term" value="F:metal ion binding"/>
    <property type="evidence" value="ECO:0007669"/>
    <property type="project" value="UniProtKB-KW"/>
</dbReference>
<evidence type="ECO:0000313" key="7">
    <source>
        <dbReference type="EMBL" id="EDY19842.1"/>
    </source>
</evidence>
<evidence type="ECO:0000259" key="6">
    <source>
        <dbReference type="PROSITE" id="PS51007"/>
    </source>
</evidence>
<protein>
    <submittedName>
        <fullName evidence="7">Membrane-bound dehydrogenase domain protein</fullName>
    </submittedName>
</protein>
<dbReference type="STRING" id="497964.CfE428DRAFT_2431"/>
<dbReference type="InterPro" id="IPR016024">
    <property type="entry name" value="ARM-type_fold"/>
</dbReference>
<evidence type="ECO:0000256" key="5">
    <source>
        <dbReference type="PROSITE-ProRule" id="PRU00433"/>
    </source>
</evidence>
<keyword evidence="4 5" id="KW-0408">Iron</keyword>
<dbReference type="GO" id="GO:0009055">
    <property type="term" value="F:electron transfer activity"/>
    <property type="evidence" value="ECO:0007669"/>
    <property type="project" value="InterPro"/>
</dbReference>
<dbReference type="Pfam" id="PF23500">
    <property type="entry name" value="DUF7133"/>
    <property type="match status" value="1"/>
</dbReference>
<dbReference type="eggNOG" id="COG1413">
    <property type="taxonomic scope" value="Bacteria"/>
</dbReference>
<dbReference type="InterPro" id="IPR009056">
    <property type="entry name" value="Cyt_c-like_dom"/>
</dbReference>
<keyword evidence="1 5" id="KW-0349">Heme</keyword>
<dbReference type="InterPro" id="IPR011989">
    <property type="entry name" value="ARM-like"/>
</dbReference>
<dbReference type="Pfam" id="PF02018">
    <property type="entry name" value="CBM_4_9"/>
    <property type="match status" value="1"/>
</dbReference>
<dbReference type="PROSITE" id="PS51007">
    <property type="entry name" value="CYTC"/>
    <property type="match status" value="1"/>
</dbReference>
<dbReference type="InterPro" id="IPR036909">
    <property type="entry name" value="Cyt_c-like_dom_sf"/>
</dbReference>
<dbReference type="PANTHER" id="PTHR33546">
    <property type="entry name" value="LARGE, MULTIFUNCTIONAL SECRETED PROTEIN-RELATED"/>
    <property type="match status" value="1"/>
</dbReference>
<dbReference type="eggNOG" id="COG2133">
    <property type="taxonomic scope" value="Bacteria"/>
</dbReference>
<dbReference type="SUPFAM" id="SSF48371">
    <property type="entry name" value="ARM repeat"/>
    <property type="match status" value="1"/>
</dbReference>
<dbReference type="SUPFAM" id="SSF49785">
    <property type="entry name" value="Galactose-binding domain-like"/>
    <property type="match status" value="1"/>
</dbReference>
<dbReference type="GO" id="GO:0020037">
    <property type="term" value="F:heme binding"/>
    <property type="evidence" value="ECO:0007669"/>
    <property type="project" value="InterPro"/>
</dbReference>
<dbReference type="Pfam" id="PF00034">
    <property type="entry name" value="Cytochrom_C"/>
    <property type="match status" value="1"/>
</dbReference>
<dbReference type="InParanoid" id="B4D0I0"/>
<evidence type="ECO:0000313" key="8">
    <source>
        <dbReference type="Proteomes" id="UP000005824"/>
    </source>
</evidence>
<keyword evidence="2 5" id="KW-0479">Metal-binding</keyword>
<organism evidence="7 8">
    <name type="scientific">Chthoniobacter flavus Ellin428</name>
    <dbReference type="NCBI Taxonomy" id="497964"/>
    <lineage>
        <taxon>Bacteria</taxon>
        <taxon>Pseudomonadati</taxon>
        <taxon>Verrucomicrobiota</taxon>
        <taxon>Spartobacteria</taxon>
        <taxon>Chthoniobacterales</taxon>
        <taxon>Chthoniobacteraceae</taxon>
        <taxon>Chthoniobacter</taxon>
    </lineage>
</organism>
<dbReference type="Gene3D" id="1.25.10.10">
    <property type="entry name" value="Leucine-rich Repeat Variant"/>
    <property type="match status" value="1"/>
</dbReference>
<dbReference type="Gene3D" id="1.10.760.10">
    <property type="entry name" value="Cytochrome c-like domain"/>
    <property type="match status" value="1"/>
</dbReference>
<gene>
    <name evidence="7" type="ORF">CfE428DRAFT_2431</name>
</gene>
<dbReference type="Proteomes" id="UP000005824">
    <property type="component" value="Unassembled WGS sequence"/>
</dbReference>
<dbReference type="InterPro" id="IPR008979">
    <property type="entry name" value="Galactose-bd-like_sf"/>
</dbReference>
<dbReference type="eggNOG" id="COG2010">
    <property type="taxonomic scope" value="Bacteria"/>
</dbReference>
<dbReference type="NCBIfam" id="TIGR02604">
    <property type="entry name" value="Piru_Ver_Nterm"/>
    <property type="match status" value="1"/>
</dbReference>
<keyword evidence="8" id="KW-1185">Reference proteome</keyword>
<evidence type="ECO:0000256" key="3">
    <source>
        <dbReference type="ARBA" id="ARBA00022801"/>
    </source>
</evidence>
<dbReference type="AlphaFoldDB" id="B4D0I0"/>
<dbReference type="EMBL" id="ABVL01000006">
    <property type="protein sequence ID" value="EDY19842.1"/>
    <property type="molecule type" value="Genomic_DNA"/>
</dbReference>
<evidence type="ECO:0000256" key="2">
    <source>
        <dbReference type="ARBA" id="ARBA00022723"/>
    </source>
</evidence>
<name>B4D0I0_9BACT</name>
<keyword evidence="3" id="KW-0378">Hydrolase</keyword>
<sequence length="954" mass="104087">MTSAEASNGPIHVLFLGNEAAGSRQHVHPLMRELGRDAIWFEYTDDAKTVTPERLAMFDAVIEDGASAPELETKPLVKVDFTGDGAAWNAPEFIQGVREKVIAAVGEDRRKDWEAFLAQREPEVREPHPQVANYEKRPKPLTFQHPFSVKGSIERTQVPADMKLKVFAQEPDIMKPIAFAWDERGRLWVAETRDYPHGYNPDGIGNDDIKICEDTDGDGVADKFTVFADHLNIPTSFTFANGGIIVAQPPRFLFLKSSKGDDHADIREEIFTGWGIGDTHGQAGNLHYGYDNWLYGSVGYDGFEGLVRGKKEKFTMGTYRFRPDGSALQFLHQFTNNTWAQSANQYGDQFGGTANGAPIFYGGIPATISPSGMRVMTAKKINLEDKIHTITPNFRQVDVFGGYTAACGSSFIYSKNLPPRLQGKAMVCEPTMKVITLQDVQPDGAGYVAKDGFNLVASTDEWMSPVFAEVGPDGAVWFADWQNFIIQHNPTPSLARGGFKGETGPGGAHKNDLRDHSRGRIYRVVWDQAKPVKPSLANASTAELVNALGNDTQDWRLTAQRLLVEGKKTDAAGALKKLVTANDGNIAAVHALWTLHGLNLLDDATEKAALSAKDSGLRRDAVRALGSDAKASALFFGAGVIGDPDLHTRLAALVKLAEFPTTPEIKTVVKGIAVDPAVKADEWLSQASRILARVHKVEVFKEGPNLLPNPGFEKIAEDGLPEGWTRRDYGRKPGNANAEWAAVSGEGKVHSGEHAVRVITRADADTSLHADVTVKPNTDYKLSGWVKAHGIHGKVSINDNIGRAETDKITRESDWVEVETVFNSGQKTTASINLLHVAKGDGYWDDVKLVEVTTADTETLLAGDSKRGEQVFYKHQVACILCHSLHGQGSTVGPPLDGIATRATPAYIKESLLEPNKVLAKGYEYLGTSPMPPMGIVLKPQELADVQAFLQTLK</sequence>
<comment type="caution">
    <text evidence="7">The sequence shown here is derived from an EMBL/GenBank/DDBJ whole genome shotgun (WGS) entry which is preliminary data.</text>
</comment>
<feature type="domain" description="Cytochrome c" evidence="6">
    <location>
        <begin position="863"/>
        <end position="954"/>
    </location>
</feature>
<dbReference type="GO" id="GO:0016798">
    <property type="term" value="F:hydrolase activity, acting on glycosyl bonds"/>
    <property type="evidence" value="ECO:0007669"/>
    <property type="project" value="InterPro"/>
</dbReference>
<accession>B4D0I0</accession>
<proteinExistence type="predicted"/>
<dbReference type="SUPFAM" id="SSF46626">
    <property type="entry name" value="Cytochrome c"/>
    <property type="match status" value="1"/>
</dbReference>
<dbReference type="InterPro" id="IPR011041">
    <property type="entry name" value="Quinoprot_gluc/sorb_DH_b-prop"/>
</dbReference>
<dbReference type="InterPro" id="IPR003305">
    <property type="entry name" value="CenC_carb-bd"/>
</dbReference>
<reference evidence="7 8" key="1">
    <citation type="journal article" date="2011" name="J. Bacteriol.">
        <title>Genome sequence of Chthoniobacter flavus Ellin428, an aerobic heterotrophic soil bacterium.</title>
        <authorList>
            <person name="Kant R."/>
            <person name="van Passel M.W."/>
            <person name="Palva A."/>
            <person name="Lucas S."/>
            <person name="Lapidus A."/>
            <person name="Glavina Del Rio T."/>
            <person name="Dalin E."/>
            <person name="Tice H."/>
            <person name="Bruce D."/>
            <person name="Goodwin L."/>
            <person name="Pitluck S."/>
            <person name="Larimer F.W."/>
            <person name="Land M.L."/>
            <person name="Hauser L."/>
            <person name="Sangwan P."/>
            <person name="de Vos W.M."/>
            <person name="Janssen P.H."/>
            <person name="Smidt H."/>
        </authorList>
    </citation>
    <scope>NUCLEOTIDE SEQUENCE [LARGE SCALE GENOMIC DNA]</scope>
    <source>
        <strain evidence="7 8">Ellin428</strain>
    </source>
</reference>
<dbReference type="PANTHER" id="PTHR33546:SF1">
    <property type="entry name" value="LARGE, MULTIFUNCTIONAL SECRETED PROTEIN"/>
    <property type="match status" value="1"/>
</dbReference>
<dbReference type="InterPro" id="IPR055557">
    <property type="entry name" value="DUF7133"/>
</dbReference>
<evidence type="ECO:0000256" key="4">
    <source>
        <dbReference type="ARBA" id="ARBA00023004"/>
    </source>
</evidence>
<evidence type="ECO:0000256" key="1">
    <source>
        <dbReference type="ARBA" id="ARBA00022617"/>
    </source>
</evidence>